<gene>
    <name evidence="14" type="ORF">DWW32_08815</name>
</gene>
<evidence type="ECO:0000256" key="10">
    <source>
        <dbReference type="ARBA" id="ARBA00024202"/>
    </source>
</evidence>
<dbReference type="CDD" id="cd06261">
    <property type="entry name" value="TM_PBP2"/>
    <property type="match status" value="1"/>
</dbReference>
<dbReference type="GO" id="GO:0015031">
    <property type="term" value="P:protein transport"/>
    <property type="evidence" value="ECO:0007669"/>
    <property type="project" value="UniProtKB-KW"/>
</dbReference>
<dbReference type="PANTHER" id="PTHR43386">
    <property type="entry name" value="OLIGOPEPTIDE TRANSPORT SYSTEM PERMEASE PROTEIN APPC"/>
    <property type="match status" value="1"/>
</dbReference>
<evidence type="ECO:0000256" key="12">
    <source>
        <dbReference type="RuleBase" id="RU363032"/>
    </source>
</evidence>
<evidence type="ECO:0000256" key="7">
    <source>
        <dbReference type="ARBA" id="ARBA00022927"/>
    </source>
</evidence>
<dbReference type="GO" id="GO:0015833">
    <property type="term" value="P:peptide transport"/>
    <property type="evidence" value="ECO:0007669"/>
    <property type="project" value="UniProtKB-KW"/>
</dbReference>
<dbReference type="NCBIfam" id="NF045476">
    <property type="entry name" value="Opp4C"/>
    <property type="match status" value="1"/>
</dbReference>
<feature type="transmembrane region" description="Helical" evidence="12">
    <location>
        <begin position="33"/>
        <end position="55"/>
    </location>
</feature>
<feature type="transmembrane region" description="Helical" evidence="12">
    <location>
        <begin position="136"/>
        <end position="156"/>
    </location>
</feature>
<comment type="similarity">
    <text evidence="10">Belongs to the binding-protein-dependent transport system permease family. OppBC subfamily.</text>
</comment>
<comment type="caution">
    <text evidence="14">The sequence shown here is derived from an EMBL/GenBank/DDBJ whole genome shotgun (WGS) entry which is preliminary data.</text>
</comment>
<dbReference type="Pfam" id="PF00528">
    <property type="entry name" value="BPD_transp_1"/>
    <property type="match status" value="1"/>
</dbReference>
<accession>A0A395W766</accession>
<evidence type="ECO:0000256" key="4">
    <source>
        <dbReference type="ARBA" id="ARBA00022519"/>
    </source>
</evidence>
<dbReference type="InterPro" id="IPR050366">
    <property type="entry name" value="BP-dependent_transpt_permease"/>
</dbReference>
<keyword evidence="8 12" id="KW-1133">Transmembrane helix</keyword>
<dbReference type="GeneID" id="66580092"/>
<keyword evidence="2 12" id="KW-0813">Transport</keyword>
<feature type="transmembrane region" description="Helical" evidence="12">
    <location>
        <begin position="212"/>
        <end position="233"/>
    </location>
</feature>
<feature type="transmembrane region" description="Helical" evidence="12">
    <location>
        <begin position="98"/>
        <end position="124"/>
    </location>
</feature>
<evidence type="ECO:0000256" key="9">
    <source>
        <dbReference type="ARBA" id="ARBA00023136"/>
    </source>
</evidence>
<evidence type="ECO:0000256" key="11">
    <source>
        <dbReference type="ARBA" id="ARBA00072251"/>
    </source>
</evidence>
<keyword evidence="6" id="KW-0571">Peptide transport</keyword>
<evidence type="ECO:0000259" key="13">
    <source>
        <dbReference type="PROSITE" id="PS50928"/>
    </source>
</evidence>
<dbReference type="InterPro" id="IPR025966">
    <property type="entry name" value="OppC_N"/>
</dbReference>
<evidence type="ECO:0000313" key="15">
    <source>
        <dbReference type="Proteomes" id="UP000265489"/>
    </source>
</evidence>
<evidence type="ECO:0000313" key="14">
    <source>
        <dbReference type="EMBL" id="RGU90513.1"/>
    </source>
</evidence>
<dbReference type="InterPro" id="IPR000515">
    <property type="entry name" value="MetI-like"/>
</dbReference>
<dbReference type="Proteomes" id="UP000265489">
    <property type="component" value="Unassembled WGS sequence"/>
</dbReference>
<dbReference type="GO" id="GO:0055085">
    <property type="term" value="P:transmembrane transport"/>
    <property type="evidence" value="ECO:0007669"/>
    <property type="project" value="InterPro"/>
</dbReference>
<evidence type="ECO:0000256" key="3">
    <source>
        <dbReference type="ARBA" id="ARBA00022475"/>
    </source>
</evidence>
<evidence type="ECO:0000256" key="2">
    <source>
        <dbReference type="ARBA" id="ARBA00022448"/>
    </source>
</evidence>
<evidence type="ECO:0000256" key="5">
    <source>
        <dbReference type="ARBA" id="ARBA00022692"/>
    </source>
</evidence>
<dbReference type="Pfam" id="PF12911">
    <property type="entry name" value="OppC_N"/>
    <property type="match status" value="1"/>
</dbReference>
<dbReference type="InterPro" id="IPR053523">
    <property type="entry name" value="Oligopeptide_permease_AppC"/>
</dbReference>
<reference evidence="14 15" key="1">
    <citation type="submission" date="2018-08" db="EMBL/GenBank/DDBJ databases">
        <title>A genome reference for cultivated species of the human gut microbiota.</title>
        <authorList>
            <person name="Zou Y."/>
            <person name="Xue W."/>
            <person name="Luo G."/>
        </authorList>
    </citation>
    <scope>NUCLEOTIDE SEQUENCE [LARGE SCALE GENOMIC DNA]</scope>
    <source>
        <strain evidence="14 15">AF15-20</strain>
    </source>
</reference>
<protein>
    <recommendedName>
        <fullName evidence="11">Oligopeptide transport system permease protein OppC</fullName>
    </recommendedName>
</protein>
<dbReference type="RefSeq" id="WP_118325519.1">
    <property type="nucleotide sequence ID" value="NZ_QRYH01000018.1"/>
</dbReference>
<keyword evidence="4" id="KW-0997">Cell inner membrane</keyword>
<proteinExistence type="inferred from homology"/>
<dbReference type="EMBL" id="QRYQ01000017">
    <property type="protein sequence ID" value="RGU90513.1"/>
    <property type="molecule type" value="Genomic_DNA"/>
</dbReference>
<evidence type="ECO:0000256" key="8">
    <source>
        <dbReference type="ARBA" id="ARBA00022989"/>
    </source>
</evidence>
<feature type="transmembrane region" description="Helical" evidence="12">
    <location>
        <begin position="272"/>
        <end position="290"/>
    </location>
</feature>
<comment type="subcellular location">
    <subcellularLocation>
        <location evidence="1">Cell inner membrane</location>
        <topology evidence="1">Multi-pass membrane protein</topology>
    </subcellularLocation>
    <subcellularLocation>
        <location evidence="12">Cell membrane</location>
        <topology evidence="12">Multi-pass membrane protein</topology>
    </subcellularLocation>
</comment>
<name>A0A395W766_9FIRM</name>
<keyword evidence="9 12" id="KW-0472">Membrane</keyword>
<keyword evidence="7" id="KW-0653">Protein transport</keyword>
<dbReference type="GO" id="GO:0005886">
    <property type="term" value="C:plasma membrane"/>
    <property type="evidence" value="ECO:0007669"/>
    <property type="project" value="UniProtKB-SubCell"/>
</dbReference>
<keyword evidence="5 12" id="KW-0812">Transmembrane</keyword>
<dbReference type="AlphaFoldDB" id="A0A395W766"/>
<feature type="domain" description="ABC transmembrane type-1" evidence="13">
    <location>
        <begin position="94"/>
        <end position="290"/>
    </location>
</feature>
<sequence length="303" mass="33136">MAKKDAVVLESGEKIESIGPWTIAWRKFRQNRVAMAGLIIFILIVVAVIVIPPMLGYSVNDYDLSNPNLAPGGEHLLGTDKQGRDCLFRLFLGGRISIMVGVIAAVITVILGCTIGGISGYYGGKLDNVLMRFAEIVYSLPFTPMIIAVASTMLWVPQSQKMYTVSLLIGLLSWPGLARLVRGQILTLREQEFMQACEALGISDFSKIFKHLLPNVISLVIVNATLQMASAILTEAGLSFLGMGVTAPTPSWGNLMNLARDSYVFQNYPWEWIPAGLMCLLTVISINLIGEGLRDAFDPKELQ</sequence>
<evidence type="ECO:0000256" key="1">
    <source>
        <dbReference type="ARBA" id="ARBA00004429"/>
    </source>
</evidence>
<dbReference type="PANTHER" id="PTHR43386:SF2">
    <property type="entry name" value="OLIGOPEPTIDE TRANSPORT SYSTEM PERMEASE PROTEIN OPPC"/>
    <property type="match status" value="1"/>
</dbReference>
<dbReference type="Gene3D" id="1.10.3720.10">
    <property type="entry name" value="MetI-like"/>
    <property type="match status" value="1"/>
</dbReference>
<dbReference type="SUPFAM" id="SSF161098">
    <property type="entry name" value="MetI-like"/>
    <property type="match status" value="1"/>
</dbReference>
<feature type="transmembrane region" description="Helical" evidence="12">
    <location>
        <begin position="162"/>
        <end position="181"/>
    </location>
</feature>
<evidence type="ECO:0000256" key="6">
    <source>
        <dbReference type="ARBA" id="ARBA00022856"/>
    </source>
</evidence>
<dbReference type="InterPro" id="IPR035906">
    <property type="entry name" value="MetI-like_sf"/>
</dbReference>
<keyword evidence="3" id="KW-1003">Cell membrane</keyword>
<organism evidence="14 15">
    <name type="scientific">Holdemanella biformis</name>
    <dbReference type="NCBI Taxonomy" id="1735"/>
    <lineage>
        <taxon>Bacteria</taxon>
        <taxon>Bacillati</taxon>
        <taxon>Bacillota</taxon>
        <taxon>Erysipelotrichia</taxon>
        <taxon>Erysipelotrichales</taxon>
        <taxon>Erysipelotrichaceae</taxon>
        <taxon>Holdemanella</taxon>
    </lineage>
</organism>
<dbReference type="PROSITE" id="PS50928">
    <property type="entry name" value="ABC_TM1"/>
    <property type="match status" value="1"/>
</dbReference>